<dbReference type="GO" id="GO:0051536">
    <property type="term" value="F:iron-sulfur cluster binding"/>
    <property type="evidence" value="ECO:0007669"/>
    <property type="project" value="InterPro"/>
</dbReference>
<dbReference type="GO" id="GO:0016226">
    <property type="term" value="P:iron-sulfur cluster assembly"/>
    <property type="evidence" value="ECO:0007669"/>
    <property type="project" value="InterPro"/>
</dbReference>
<evidence type="ECO:0000313" key="3">
    <source>
        <dbReference type="EMBL" id="MDV7694980.1"/>
    </source>
</evidence>
<dbReference type="Proteomes" id="UP001275867">
    <property type="component" value="Unassembled WGS sequence"/>
</dbReference>
<dbReference type="SUPFAM" id="SSF82649">
    <property type="entry name" value="SufE/NifU"/>
    <property type="match status" value="1"/>
</dbReference>
<dbReference type="Pfam" id="PF01592">
    <property type="entry name" value="NifU_N"/>
    <property type="match status" value="1"/>
</dbReference>
<comment type="similarity">
    <text evidence="1">Belongs to the NifU family.</text>
</comment>
<dbReference type="EMBL" id="WERX01000033">
    <property type="protein sequence ID" value="MDV7694980.1"/>
    <property type="molecule type" value="Genomic_DNA"/>
</dbReference>
<protein>
    <submittedName>
        <fullName evidence="3">SUF system NifU family Fe-S cluster assembly protein</fullName>
    </submittedName>
</protein>
<dbReference type="Gene3D" id="3.90.1010.10">
    <property type="match status" value="1"/>
</dbReference>
<evidence type="ECO:0000259" key="2">
    <source>
        <dbReference type="Pfam" id="PF01592"/>
    </source>
</evidence>
<organism evidence="3 6">
    <name type="scientific">Pediococcus parvulus</name>
    <dbReference type="NCBI Taxonomy" id="54062"/>
    <lineage>
        <taxon>Bacteria</taxon>
        <taxon>Bacillati</taxon>
        <taxon>Bacillota</taxon>
        <taxon>Bacilli</taxon>
        <taxon>Lactobacillales</taxon>
        <taxon>Lactobacillaceae</taxon>
        <taxon>Pediococcus</taxon>
    </lineage>
</organism>
<reference evidence="4 5" key="1">
    <citation type="submission" date="2016-05" db="EMBL/GenBank/DDBJ databases">
        <title>Draft genome sequence of Pediococcus parvulus 2.6, a probiotic beta-glucan producer strain.</title>
        <authorList>
            <person name="Mohedano M.L."/>
            <person name="Perez-Ramos A."/>
            <person name="Duenas M.T."/>
            <person name="Lamontanara A."/>
            <person name="Orru L."/>
            <person name="Spano G."/>
            <person name="Capozzi V."/>
            <person name="Lopez P."/>
        </authorList>
    </citation>
    <scope>NUCLEOTIDE SEQUENCE [LARGE SCALE GENOMIC DNA]</scope>
    <source>
        <strain evidence="4 5">2.6</strain>
    </source>
</reference>
<proteinExistence type="inferred from homology"/>
<accession>A0A176THL8</accession>
<dbReference type="CDD" id="cd06664">
    <property type="entry name" value="IscU_like"/>
    <property type="match status" value="1"/>
</dbReference>
<sequence length="146" mass="15563">MSLNKLNQLYMAVVMDHASHPHHKLALPDATTSVELHNVSCGDDIRAFILMKDDKVQQVSFTGNGCTISQASASMMTDALAGLTKTEAVAGCEAFFQLVMGKQISTKAKAWLGDAEILGSVAEFPARIKCATLAWHAAQEALEGGN</sequence>
<keyword evidence="5" id="KW-1185">Reference proteome</keyword>
<evidence type="ECO:0000313" key="4">
    <source>
        <dbReference type="EMBL" id="OAD63440.1"/>
    </source>
</evidence>
<feature type="domain" description="NIF system FeS cluster assembly NifU N-terminal" evidence="2">
    <location>
        <begin position="10"/>
        <end position="130"/>
    </location>
</feature>
<evidence type="ECO:0000256" key="1">
    <source>
        <dbReference type="ARBA" id="ARBA00006420"/>
    </source>
</evidence>
<comment type="caution">
    <text evidence="3">The sequence shown here is derived from an EMBL/GenBank/DDBJ whole genome shotgun (WGS) entry which is preliminary data.</text>
</comment>
<dbReference type="GeneID" id="93383836"/>
<dbReference type="AlphaFoldDB" id="A0A176THL8"/>
<evidence type="ECO:0000313" key="6">
    <source>
        <dbReference type="Proteomes" id="UP001275867"/>
    </source>
</evidence>
<dbReference type="GO" id="GO:0005506">
    <property type="term" value="F:iron ion binding"/>
    <property type="evidence" value="ECO:0007669"/>
    <property type="project" value="InterPro"/>
</dbReference>
<reference evidence="3" key="2">
    <citation type="submission" date="2019-10" db="EMBL/GenBank/DDBJ databases">
        <title>Malate fermentation in French cider.</title>
        <authorList>
            <person name="Cousin F.J."/>
            <person name="Medina Fernandez S."/>
            <person name="Misery B."/>
            <person name="Laplace J.-M."/>
            <person name="Cretenet M."/>
        </authorList>
    </citation>
    <scope>NUCLEOTIDE SEQUENCE</scope>
    <source>
        <strain evidence="3">UCMA15901</strain>
    </source>
</reference>
<dbReference type="Proteomes" id="UP000077280">
    <property type="component" value="Unassembled WGS sequence"/>
</dbReference>
<name>A0A176THL8_9LACO</name>
<dbReference type="OrthoDB" id="9804157at2"/>
<dbReference type="InterPro" id="IPR002871">
    <property type="entry name" value="NIF_FeS_clus_asmbl_NifU_N"/>
</dbReference>
<dbReference type="RefSeq" id="WP_057782781.1">
    <property type="nucleotide sequence ID" value="NZ_BJWE01000005.1"/>
</dbReference>
<dbReference type="PANTHER" id="PTHR10093">
    <property type="entry name" value="IRON-SULFUR CLUSTER ASSEMBLY ENZYME NIFU HOMOLOG"/>
    <property type="match status" value="1"/>
</dbReference>
<evidence type="ECO:0000313" key="5">
    <source>
        <dbReference type="Proteomes" id="UP000077280"/>
    </source>
</evidence>
<gene>
    <name evidence="4" type="ORF">A7K95_09605</name>
    <name evidence="3" type="ORF">GA842_08965</name>
</gene>
<dbReference type="FunFam" id="3.90.1010.10:FF:000002">
    <property type="entry name" value="Iron-sulfur cluster assembly scaffold protein NifU"/>
    <property type="match status" value="1"/>
</dbReference>
<dbReference type="NCBIfam" id="TIGR01994">
    <property type="entry name" value="SUF_scaf_2"/>
    <property type="match status" value="1"/>
</dbReference>
<dbReference type="EMBL" id="LXND01000075">
    <property type="protein sequence ID" value="OAD63440.1"/>
    <property type="molecule type" value="Genomic_DNA"/>
</dbReference>